<feature type="transmembrane region" description="Helical" evidence="10">
    <location>
        <begin position="377"/>
        <end position="406"/>
    </location>
</feature>
<feature type="compositionally biased region" description="Low complexity" evidence="9">
    <location>
        <begin position="81"/>
        <end position="93"/>
    </location>
</feature>
<gene>
    <name evidence="11" type="ORF">HII31_00720</name>
</gene>
<evidence type="ECO:0000256" key="10">
    <source>
        <dbReference type="SAM" id="Phobius"/>
    </source>
</evidence>
<evidence type="ECO:0000256" key="3">
    <source>
        <dbReference type="ARBA" id="ARBA00022475"/>
    </source>
</evidence>
<dbReference type="GO" id="GO:0005886">
    <property type="term" value="C:plasma membrane"/>
    <property type="evidence" value="ECO:0007669"/>
    <property type="project" value="UniProtKB-SubCell"/>
</dbReference>
<evidence type="ECO:0000256" key="8">
    <source>
        <dbReference type="ARBA" id="ARBA00035585"/>
    </source>
</evidence>
<evidence type="ECO:0000256" key="9">
    <source>
        <dbReference type="SAM" id="MobiDB-lite"/>
    </source>
</evidence>
<dbReference type="PANTHER" id="PTHR28259">
    <property type="entry name" value="FLUORIDE EXPORT PROTEIN 1-RELATED"/>
    <property type="match status" value="1"/>
</dbReference>
<comment type="function">
    <text evidence="1">Fluoride channel required for the rapid expulsion of cytoplasmic fluoride.</text>
</comment>
<sequence>MADSSWRARVKPVPDDEYGITEIHSERRRSTSTSASRRQSYYDQQRGGERQSSEKRSSQRRSRPVSTSSQTTTKSKGKRASYQSYNQPSSYSNVDEYAVPLPTQTQDSHAYLEETRGRQPAPELETHIPVTNFSRPSQSDTVRRRAPSGASQDQNKSIDISALPPMPKPERFSQQTTAQNTQHKGYDGTEPHQDSEASTNEPPPFSRKGRMDNSEATKPVPRWLTELYTVSYLVLFSLLGTLARLGVQWITFYPGAPITTPVIWANVGGSFILGFLAEDQGLFRDHVQDLATAEKQDSEMEIDKALFTKHKKTIPLYIGLGVGFCGSFTSFSSFMRDVFLALSNNLPAPVNHPDALVTGTVSPSSTVGRNGGYSFEAILAVILYTLALSLGGLIVGAHAALALYGVTPTLPARFFRKVVDPSMVFLGFGCWLGAVFLAIWPPDRPGGPSSRGSWANETWRGEVLFALVFAPLGCILRFYASVKLNGLVAAFPLGTFAANMFGTAIEGMCYDIQHVGVGVMGQVGGGRVGCQVLQGVQDGFCGCLTTISTWVAEINGLKRKHGYLYALASIVGGLCLMVIIMGSVRWTVGFRETTCPTGYPSKVLG</sequence>
<comment type="similarity">
    <text evidence="7">Belongs to the fluoride channel Fluc/FEX (TC 1.A.43) family.</text>
</comment>
<comment type="catalytic activity">
    <reaction evidence="8">
        <text>fluoride(in) = fluoride(out)</text>
        <dbReference type="Rhea" id="RHEA:76159"/>
        <dbReference type="ChEBI" id="CHEBI:17051"/>
    </reaction>
    <physiologicalReaction direction="left-to-right" evidence="8">
        <dbReference type="Rhea" id="RHEA:76160"/>
    </physiologicalReaction>
</comment>
<feature type="compositionally biased region" description="Basic and acidic residues" evidence="9">
    <location>
        <begin position="46"/>
        <end position="57"/>
    </location>
</feature>
<evidence type="ECO:0000256" key="6">
    <source>
        <dbReference type="ARBA" id="ARBA00023136"/>
    </source>
</evidence>
<feature type="transmembrane region" description="Helical" evidence="10">
    <location>
        <begin position="563"/>
        <end position="584"/>
    </location>
</feature>
<feature type="transmembrane region" description="Helical" evidence="10">
    <location>
        <begin position="459"/>
        <end position="480"/>
    </location>
</feature>
<evidence type="ECO:0000313" key="11">
    <source>
        <dbReference type="EMBL" id="KAF7198006.1"/>
    </source>
</evidence>
<name>A0A8H6RXI9_9PEZI</name>
<comment type="subcellular location">
    <subcellularLocation>
        <location evidence="2">Cell membrane</location>
        <topology evidence="2">Multi-pass membrane protein</topology>
    </subcellularLocation>
</comment>
<feature type="compositionally biased region" description="Polar residues" evidence="9">
    <location>
        <begin position="129"/>
        <end position="140"/>
    </location>
</feature>
<accession>A0A8H6RXI9</accession>
<organism evidence="11 12">
    <name type="scientific">Pseudocercospora fuligena</name>
    <dbReference type="NCBI Taxonomy" id="685502"/>
    <lineage>
        <taxon>Eukaryota</taxon>
        <taxon>Fungi</taxon>
        <taxon>Dikarya</taxon>
        <taxon>Ascomycota</taxon>
        <taxon>Pezizomycotina</taxon>
        <taxon>Dothideomycetes</taxon>
        <taxon>Dothideomycetidae</taxon>
        <taxon>Mycosphaerellales</taxon>
        <taxon>Mycosphaerellaceae</taxon>
        <taxon>Pseudocercospora</taxon>
    </lineage>
</organism>
<evidence type="ECO:0000256" key="7">
    <source>
        <dbReference type="ARBA" id="ARBA00035120"/>
    </source>
</evidence>
<evidence type="ECO:0000256" key="4">
    <source>
        <dbReference type="ARBA" id="ARBA00022692"/>
    </source>
</evidence>
<feature type="transmembrane region" description="Helical" evidence="10">
    <location>
        <begin position="258"/>
        <end position="277"/>
    </location>
</feature>
<evidence type="ECO:0000256" key="1">
    <source>
        <dbReference type="ARBA" id="ARBA00002598"/>
    </source>
</evidence>
<protein>
    <submittedName>
        <fullName evidence="11">Fluoride export protein 1</fullName>
    </submittedName>
</protein>
<keyword evidence="6 10" id="KW-0472">Membrane</keyword>
<dbReference type="Proteomes" id="UP000660729">
    <property type="component" value="Unassembled WGS sequence"/>
</dbReference>
<evidence type="ECO:0000256" key="5">
    <source>
        <dbReference type="ARBA" id="ARBA00022989"/>
    </source>
</evidence>
<evidence type="ECO:0000313" key="12">
    <source>
        <dbReference type="Proteomes" id="UP000660729"/>
    </source>
</evidence>
<feature type="transmembrane region" description="Helical" evidence="10">
    <location>
        <begin position="314"/>
        <end position="335"/>
    </location>
</feature>
<keyword evidence="4 10" id="KW-0812">Transmembrane</keyword>
<feature type="compositionally biased region" description="Basic and acidic residues" evidence="9">
    <location>
        <begin position="184"/>
        <end position="195"/>
    </location>
</feature>
<reference evidence="11" key="1">
    <citation type="submission" date="2020-04" db="EMBL/GenBank/DDBJ databases">
        <title>Draft genome resource of the tomato pathogen Pseudocercospora fuligena.</title>
        <authorList>
            <person name="Zaccaron A."/>
        </authorList>
    </citation>
    <scope>NUCLEOTIDE SEQUENCE</scope>
    <source>
        <strain evidence="11">PF001</strain>
    </source>
</reference>
<comment type="caution">
    <text evidence="11">The sequence shown here is derived from an EMBL/GenBank/DDBJ whole genome shotgun (WGS) entry which is preliminary data.</text>
</comment>
<dbReference type="OrthoDB" id="409792at2759"/>
<feature type="transmembrane region" description="Helical" evidence="10">
    <location>
        <begin position="418"/>
        <end position="439"/>
    </location>
</feature>
<dbReference type="Pfam" id="PF02537">
    <property type="entry name" value="CRCB"/>
    <property type="match status" value="2"/>
</dbReference>
<feature type="compositionally biased region" description="Polar residues" evidence="9">
    <location>
        <begin position="149"/>
        <end position="158"/>
    </location>
</feature>
<dbReference type="InterPro" id="IPR003691">
    <property type="entry name" value="FluC"/>
</dbReference>
<proteinExistence type="inferred from homology"/>
<keyword evidence="12" id="KW-1185">Reference proteome</keyword>
<dbReference type="AlphaFoldDB" id="A0A8H6RXI9"/>
<dbReference type="EMBL" id="JABCIY010000004">
    <property type="protein sequence ID" value="KAF7198006.1"/>
    <property type="molecule type" value="Genomic_DNA"/>
</dbReference>
<feature type="region of interest" description="Disordered" evidence="9">
    <location>
        <begin position="1"/>
        <end position="217"/>
    </location>
</feature>
<keyword evidence="5 10" id="KW-1133">Transmembrane helix</keyword>
<keyword evidence="3" id="KW-1003">Cell membrane</keyword>
<feature type="transmembrane region" description="Helical" evidence="10">
    <location>
        <begin position="232"/>
        <end position="252"/>
    </location>
</feature>
<dbReference type="PANTHER" id="PTHR28259:SF1">
    <property type="entry name" value="FLUORIDE EXPORT PROTEIN 1-RELATED"/>
    <property type="match status" value="1"/>
</dbReference>
<feature type="compositionally biased region" description="Polar residues" evidence="9">
    <location>
        <begin position="172"/>
        <end position="183"/>
    </location>
</feature>
<dbReference type="GO" id="GO:1903425">
    <property type="term" value="F:fluoride transmembrane transporter activity"/>
    <property type="evidence" value="ECO:0007669"/>
    <property type="project" value="TreeGrafter"/>
</dbReference>
<evidence type="ECO:0000256" key="2">
    <source>
        <dbReference type="ARBA" id="ARBA00004651"/>
    </source>
</evidence>